<name>A0A1I8AA24_9BILA</name>
<protein>
    <submittedName>
        <fullName evidence="2">F-box/FBD/LRR-repeat protein</fullName>
    </submittedName>
</protein>
<dbReference type="WBParaSite" id="L893_g3617.t1">
    <property type="protein sequence ID" value="L893_g3617.t1"/>
    <property type="gene ID" value="L893_g3617"/>
</dbReference>
<accession>A0A1I8AA24</accession>
<organism evidence="1 2">
    <name type="scientific">Steinernema glaseri</name>
    <dbReference type="NCBI Taxonomy" id="37863"/>
    <lineage>
        <taxon>Eukaryota</taxon>
        <taxon>Metazoa</taxon>
        <taxon>Ecdysozoa</taxon>
        <taxon>Nematoda</taxon>
        <taxon>Chromadorea</taxon>
        <taxon>Rhabditida</taxon>
        <taxon>Tylenchina</taxon>
        <taxon>Panagrolaimomorpha</taxon>
        <taxon>Strongyloidoidea</taxon>
        <taxon>Steinernematidae</taxon>
        <taxon>Steinernema</taxon>
    </lineage>
</organism>
<dbReference type="AlphaFoldDB" id="A0A1I8AA24"/>
<keyword evidence="1" id="KW-1185">Reference proteome</keyword>
<proteinExistence type="predicted"/>
<dbReference type="Proteomes" id="UP000095287">
    <property type="component" value="Unplaced"/>
</dbReference>
<evidence type="ECO:0000313" key="2">
    <source>
        <dbReference type="WBParaSite" id="L893_g3617.t1"/>
    </source>
</evidence>
<evidence type="ECO:0000313" key="1">
    <source>
        <dbReference type="Proteomes" id="UP000095287"/>
    </source>
</evidence>
<sequence>MTGTLRIDPANNRLYVKSVLTEEKTTLEVLRTLPHTFRTLVIQAEKVDKKGCLHSLKKRLKRTQEPINIHELFFLPACKSIEEIRVLDSYSDLDAILKHPIVINSTFSFTFIDFTAKVCDFLIVHKRVKYLSIGEVSAPGLATVIKSNPSLEYLVVKSTLLPVDILSFVELLFATKHNPCVIDCQRCMNSREISRFLRRRRFKMETFFDSDDYTIIRVTHSKYIGYCVEIAFRSTLTIASLQTAEVI</sequence>
<reference evidence="2" key="1">
    <citation type="submission" date="2016-11" db="UniProtKB">
        <authorList>
            <consortium name="WormBaseParasite"/>
        </authorList>
    </citation>
    <scope>IDENTIFICATION</scope>
</reference>